<evidence type="ECO:0000256" key="2">
    <source>
        <dbReference type="ARBA" id="ARBA00023136"/>
    </source>
</evidence>
<dbReference type="EMBL" id="NIXT01002589">
    <property type="protein sequence ID" value="OXE30071.1"/>
    <property type="molecule type" value="Genomic_DNA"/>
</dbReference>
<dbReference type="InterPro" id="IPR036942">
    <property type="entry name" value="Beta-barrel_TonB_sf"/>
</dbReference>
<protein>
    <recommendedName>
        <fullName evidence="4">TonB-dependent receptor-like beta-barrel domain-containing protein</fullName>
    </recommendedName>
</protein>
<comment type="subcellular location">
    <subcellularLocation>
        <location evidence="1">Cell outer membrane</location>
    </subcellularLocation>
</comment>
<evidence type="ECO:0000256" key="3">
    <source>
        <dbReference type="ARBA" id="ARBA00023237"/>
    </source>
</evidence>
<dbReference type="AlphaFoldDB" id="A0A227J4M4"/>
<name>A0A227J4M4_VIBPH</name>
<dbReference type="InterPro" id="IPR000531">
    <property type="entry name" value="Beta-barrel_TonB"/>
</dbReference>
<dbReference type="SUPFAM" id="SSF56935">
    <property type="entry name" value="Porins"/>
    <property type="match status" value="1"/>
</dbReference>
<evidence type="ECO:0000259" key="4">
    <source>
        <dbReference type="Pfam" id="PF00593"/>
    </source>
</evidence>
<feature type="non-terminal residue" evidence="5">
    <location>
        <position position="1"/>
    </location>
</feature>
<evidence type="ECO:0000313" key="5">
    <source>
        <dbReference type="EMBL" id="OXE30071.1"/>
    </source>
</evidence>
<dbReference type="PANTHER" id="PTHR47234">
    <property type="match status" value="1"/>
</dbReference>
<comment type="caution">
    <text evidence="5">The sequence shown here is derived from an EMBL/GenBank/DDBJ whole genome shotgun (WGS) entry which is preliminary data.</text>
</comment>
<dbReference type="PANTHER" id="PTHR47234:SF2">
    <property type="entry name" value="TONB-DEPENDENT RECEPTOR"/>
    <property type="match status" value="1"/>
</dbReference>
<reference evidence="5 6" key="1">
    <citation type="journal article" date="2017" name="Appl. Environ. Microbiol.">
        <title>Parallel evolution of two clades of a major Atlantic endemic Vibrio parahaemolyticus pathogen lineage by independent acquisition of related pathogenicity islands.</title>
        <authorList>
            <person name="Xu F."/>
            <person name="Gonzalez-Escalona N."/>
            <person name="Drees K.P."/>
            <person name="Sebra R.P."/>
            <person name="Cooper V.S."/>
            <person name="Jones S.H."/>
            <person name="Whistler C.A."/>
        </authorList>
    </citation>
    <scope>NUCLEOTIDE SEQUENCE [LARGE SCALE GENOMIC DNA]</scope>
    <source>
        <strain evidence="5 6">MAVP-3</strain>
    </source>
</reference>
<dbReference type="GO" id="GO:0009279">
    <property type="term" value="C:cell outer membrane"/>
    <property type="evidence" value="ECO:0007669"/>
    <property type="project" value="UniProtKB-SubCell"/>
</dbReference>
<accession>A0A227J4M4</accession>
<sequence>NIVIPLYVGAEYTTYDYFDQYDPQSEAGNIIGSSGNSAGGDRETYAIYAESLIAFTDELEMNIAARYDHYSDFGDEISPKVSFRYQPLDNLMFRTGAGLGFRAPTLSDLYGADSF</sequence>
<dbReference type="Gene3D" id="2.40.170.20">
    <property type="entry name" value="TonB-dependent receptor, beta-barrel domain"/>
    <property type="match status" value="1"/>
</dbReference>
<proteinExistence type="predicted"/>
<organism evidence="5 6">
    <name type="scientific">Vibrio parahaemolyticus</name>
    <dbReference type="NCBI Taxonomy" id="670"/>
    <lineage>
        <taxon>Bacteria</taxon>
        <taxon>Pseudomonadati</taxon>
        <taxon>Pseudomonadota</taxon>
        <taxon>Gammaproteobacteria</taxon>
        <taxon>Vibrionales</taxon>
        <taxon>Vibrionaceae</taxon>
        <taxon>Vibrio</taxon>
    </lineage>
</organism>
<dbReference type="Proteomes" id="UP000214596">
    <property type="component" value="Unassembled WGS sequence"/>
</dbReference>
<evidence type="ECO:0000256" key="1">
    <source>
        <dbReference type="ARBA" id="ARBA00004442"/>
    </source>
</evidence>
<feature type="domain" description="TonB-dependent receptor-like beta-barrel" evidence="4">
    <location>
        <begin position="8"/>
        <end position="111"/>
    </location>
</feature>
<gene>
    <name evidence="5" type="ORF">CA163_25285</name>
</gene>
<evidence type="ECO:0000313" key="6">
    <source>
        <dbReference type="Proteomes" id="UP000214596"/>
    </source>
</evidence>
<keyword evidence="3" id="KW-0998">Cell outer membrane</keyword>
<keyword evidence="2" id="KW-0472">Membrane</keyword>
<feature type="non-terminal residue" evidence="5">
    <location>
        <position position="115"/>
    </location>
</feature>
<dbReference type="Pfam" id="PF00593">
    <property type="entry name" value="TonB_dep_Rec_b-barrel"/>
    <property type="match status" value="1"/>
</dbReference>